<gene>
    <name evidence="1" type="ORF">PGLA2088_LOCUS24253</name>
</gene>
<comment type="caution">
    <text evidence="1">The sequence shown here is derived from an EMBL/GenBank/DDBJ whole genome shotgun (WGS) entry which is preliminary data.</text>
</comment>
<feature type="non-terminal residue" evidence="1">
    <location>
        <position position="1"/>
    </location>
</feature>
<evidence type="ECO:0000313" key="2">
    <source>
        <dbReference type="Proteomes" id="UP000626109"/>
    </source>
</evidence>
<sequence>TSPVFHGAKEERAAFRELKKQEHMKEQQRQLDWLVRDTEVDWDQMRALVGIEGLHPNYTDHDRNSTLM</sequence>
<dbReference type="EMBL" id="CAJNNW010026402">
    <property type="protein sequence ID" value="CAE8685020.1"/>
    <property type="molecule type" value="Genomic_DNA"/>
</dbReference>
<feature type="non-terminal residue" evidence="1">
    <location>
        <position position="68"/>
    </location>
</feature>
<name>A0A813JUP5_POLGL</name>
<protein>
    <submittedName>
        <fullName evidence="1">Uncharacterized protein</fullName>
    </submittedName>
</protein>
<dbReference type="AlphaFoldDB" id="A0A813JUP5"/>
<dbReference type="Proteomes" id="UP000626109">
    <property type="component" value="Unassembled WGS sequence"/>
</dbReference>
<proteinExistence type="predicted"/>
<organism evidence="1 2">
    <name type="scientific">Polarella glacialis</name>
    <name type="common">Dinoflagellate</name>
    <dbReference type="NCBI Taxonomy" id="89957"/>
    <lineage>
        <taxon>Eukaryota</taxon>
        <taxon>Sar</taxon>
        <taxon>Alveolata</taxon>
        <taxon>Dinophyceae</taxon>
        <taxon>Suessiales</taxon>
        <taxon>Suessiaceae</taxon>
        <taxon>Polarella</taxon>
    </lineage>
</organism>
<reference evidence="1" key="1">
    <citation type="submission" date="2021-02" db="EMBL/GenBank/DDBJ databases">
        <authorList>
            <person name="Dougan E. K."/>
            <person name="Rhodes N."/>
            <person name="Thang M."/>
            <person name="Chan C."/>
        </authorList>
    </citation>
    <scope>NUCLEOTIDE SEQUENCE</scope>
</reference>
<accession>A0A813JUP5</accession>
<evidence type="ECO:0000313" key="1">
    <source>
        <dbReference type="EMBL" id="CAE8685020.1"/>
    </source>
</evidence>